<gene>
    <name evidence="1" type="ORF">CLIB1444_07S02542</name>
</gene>
<dbReference type="EMBL" id="CALSDN010000007">
    <property type="protein sequence ID" value="CAH6721792.1"/>
    <property type="molecule type" value="Genomic_DNA"/>
</dbReference>
<evidence type="ECO:0000313" key="1">
    <source>
        <dbReference type="EMBL" id="CAH6721792.1"/>
    </source>
</evidence>
<accession>A0ACA9Y9Q5</accession>
<name>A0ACA9Y9Q5_9ASCO</name>
<evidence type="ECO:0000313" key="2">
    <source>
        <dbReference type="Proteomes" id="UP001152531"/>
    </source>
</evidence>
<keyword evidence="2" id="KW-1185">Reference proteome</keyword>
<proteinExistence type="predicted"/>
<sequence>MKDYQRLDGDVELSDMENNIGHNPTFGKIPTHSSKFGNFLNHNLRQLGDIRTQDLKDQFRSITRKAKSITIVLLWFFLYFMIAILVFSLASFVGIGIWIGFILAVRVVVIASNGFFGILDRDKAADYLAHLLDFVKQLP</sequence>
<reference evidence="1" key="1">
    <citation type="submission" date="2022-06" db="EMBL/GenBank/DDBJ databases">
        <authorList>
            <person name="Legras J.-L."/>
            <person name="Devillers H."/>
            <person name="Grondin C."/>
        </authorList>
    </citation>
    <scope>NUCLEOTIDE SEQUENCE</scope>
    <source>
        <strain evidence="1">CLIB 1444</strain>
    </source>
</reference>
<protein>
    <submittedName>
        <fullName evidence="1">Uncharacterized protein</fullName>
    </submittedName>
</protein>
<comment type="caution">
    <text evidence="1">The sequence shown here is derived from an EMBL/GenBank/DDBJ whole genome shotgun (WGS) entry which is preliminary data.</text>
</comment>
<dbReference type="Proteomes" id="UP001152531">
    <property type="component" value="Unassembled WGS sequence"/>
</dbReference>
<organism evidence="1 2">
    <name type="scientific">[Candida] jaroonii</name>
    <dbReference type="NCBI Taxonomy" id="467808"/>
    <lineage>
        <taxon>Eukaryota</taxon>
        <taxon>Fungi</taxon>
        <taxon>Dikarya</taxon>
        <taxon>Ascomycota</taxon>
        <taxon>Saccharomycotina</taxon>
        <taxon>Pichiomycetes</taxon>
        <taxon>Debaryomycetaceae</taxon>
        <taxon>Yamadazyma</taxon>
    </lineage>
</organism>